<feature type="domain" description="DUF2383" evidence="1">
    <location>
        <begin position="13"/>
        <end position="120"/>
    </location>
</feature>
<organism evidence="2 3">
    <name type="scientific">Tunturiibacter empetritectus</name>
    <dbReference type="NCBI Taxonomy" id="3069691"/>
    <lineage>
        <taxon>Bacteria</taxon>
        <taxon>Pseudomonadati</taxon>
        <taxon>Acidobacteriota</taxon>
        <taxon>Terriglobia</taxon>
        <taxon>Terriglobales</taxon>
        <taxon>Acidobacteriaceae</taxon>
        <taxon>Tunturiibacter</taxon>
    </lineage>
</organism>
<evidence type="ECO:0000313" key="3">
    <source>
        <dbReference type="Proteomes" id="UP000568106"/>
    </source>
</evidence>
<dbReference type="Pfam" id="PF09537">
    <property type="entry name" value="DUF2383"/>
    <property type="match status" value="1"/>
</dbReference>
<dbReference type="InterPro" id="IPR012347">
    <property type="entry name" value="Ferritin-like"/>
</dbReference>
<dbReference type="InterPro" id="IPR016920">
    <property type="entry name" value="UCP029477"/>
</dbReference>
<keyword evidence="3" id="KW-1185">Reference proteome</keyword>
<dbReference type="NCBIfam" id="TIGR02284">
    <property type="entry name" value="PA2169 family four-helix-bundle protein"/>
    <property type="match status" value="1"/>
</dbReference>
<dbReference type="Gene3D" id="1.20.1260.10">
    <property type="match status" value="1"/>
</dbReference>
<gene>
    <name evidence="2" type="ORF">HDF09_003618</name>
</gene>
<accession>A0A7W8IKU2</accession>
<dbReference type="EMBL" id="JACHDY010000006">
    <property type="protein sequence ID" value="MBB5318919.1"/>
    <property type="molecule type" value="Genomic_DNA"/>
</dbReference>
<evidence type="ECO:0000259" key="1">
    <source>
        <dbReference type="Pfam" id="PF09537"/>
    </source>
</evidence>
<sequence length="154" mass="17109">MPTDTGKQHEMQRALNSLISTLLDSQKGFADIGEHLKDDTLKRYFLAESLKRASFRGDLEEILHQNGVHDIKESGTTAGTLHRVWGDLKAKLGGGDHTLLETAEQGEDDAKKAYADALNQDLPLPVRQLIADQQAHVLTSHDYVKSHRDTLISK</sequence>
<dbReference type="Proteomes" id="UP000568106">
    <property type="component" value="Unassembled WGS sequence"/>
</dbReference>
<dbReference type="InterPro" id="IPR019052">
    <property type="entry name" value="DUF2383"/>
</dbReference>
<dbReference type="PIRSF" id="PIRSF029477">
    <property type="entry name" value="UCP029477"/>
    <property type="match status" value="1"/>
</dbReference>
<comment type="caution">
    <text evidence="2">The sequence shown here is derived from an EMBL/GenBank/DDBJ whole genome shotgun (WGS) entry which is preliminary data.</text>
</comment>
<dbReference type="InterPro" id="IPR011971">
    <property type="entry name" value="CHP02284"/>
</dbReference>
<dbReference type="AlphaFoldDB" id="A0A7W8IKU2"/>
<name>A0A7W8IKU2_9BACT</name>
<proteinExistence type="predicted"/>
<reference evidence="2" key="1">
    <citation type="submission" date="2020-08" db="EMBL/GenBank/DDBJ databases">
        <title>Genomic Encyclopedia of Type Strains, Phase IV (KMG-V): Genome sequencing to study the core and pangenomes of soil and plant-associated prokaryotes.</title>
        <authorList>
            <person name="Whitman W."/>
        </authorList>
    </citation>
    <scope>NUCLEOTIDE SEQUENCE [LARGE SCALE GENOMIC DNA]</scope>
    <source>
        <strain evidence="2">M8UP27</strain>
    </source>
</reference>
<evidence type="ECO:0000313" key="2">
    <source>
        <dbReference type="EMBL" id="MBB5318919.1"/>
    </source>
</evidence>
<protein>
    <submittedName>
        <fullName evidence="2">Uncharacterized protein (TIGR02284 family)</fullName>
    </submittedName>
</protein>